<evidence type="ECO:0000256" key="2">
    <source>
        <dbReference type="ARBA" id="ARBA00022729"/>
    </source>
</evidence>
<dbReference type="eggNOG" id="COG1464">
    <property type="taxonomic scope" value="Bacteria"/>
</dbReference>
<keyword evidence="2 8" id="KW-0732">Signal</keyword>
<organism evidence="9 10">
    <name type="scientific">Shouchella lehensis G1</name>
    <dbReference type="NCBI Taxonomy" id="1246626"/>
    <lineage>
        <taxon>Bacteria</taxon>
        <taxon>Bacillati</taxon>
        <taxon>Bacillota</taxon>
        <taxon>Bacilli</taxon>
        <taxon>Bacillales</taxon>
        <taxon>Bacillaceae</taxon>
        <taxon>Shouchella</taxon>
    </lineage>
</organism>
<proteinExistence type="inferred from homology"/>
<dbReference type="PATRIC" id="fig|1246626.3.peg.333"/>
<dbReference type="Pfam" id="PF03180">
    <property type="entry name" value="Lipoprotein_9"/>
    <property type="match status" value="1"/>
</dbReference>
<comment type="similarity">
    <text evidence="6">Belongs to the nlpA lipoprotein family.</text>
</comment>
<evidence type="ECO:0000256" key="5">
    <source>
        <dbReference type="ARBA" id="ARBA00023288"/>
    </source>
</evidence>
<feature type="signal peptide" evidence="8">
    <location>
        <begin position="1"/>
        <end position="22"/>
    </location>
</feature>
<evidence type="ECO:0000256" key="3">
    <source>
        <dbReference type="ARBA" id="ARBA00023136"/>
    </source>
</evidence>
<dbReference type="AlphaFoldDB" id="A0A060LS22"/>
<keyword evidence="5 6" id="KW-0449">Lipoprotein</keyword>
<dbReference type="OrthoDB" id="9812878at2"/>
<sequence>MKKFHQALLFAGAVAFTLTACGNDTNSLADAGESYSPENPVHVKVGITGTDSPEWDHISEVAAEEGIELEIVRFSDYTQPNQALADGSIDINAFQTVSFFDNFKEEHNLDLTAIGSTVLAPMGLYSDKYESVEDIPDGADITIDKEVTNQARNLMLLAEAGLIELEDDFGVTSGLNEIKANPKNLNLTEIAPATAPRIMQDVDAAVINNGFAVDAGLSPTDDAIYREDETATPYINIIAAQTEDQDNPVLLRLVELYQSEEIEQLIIEEHKGARIPTFISLEELNSYPK</sequence>
<feature type="chain" id="PRO_5038617403" description="Lipoprotein" evidence="8">
    <location>
        <begin position="23"/>
        <end position="289"/>
    </location>
</feature>
<gene>
    <name evidence="9" type="ORF">BleG1_0344</name>
</gene>
<evidence type="ECO:0000256" key="1">
    <source>
        <dbReference type="ARBA" id="ARBA00004635"/>
    </source>
</evidence>
<dbReference type="SUPFAM" id="SSF53850">
    <property type="entry name" value="Periplasmic binding protein-like II"/>
    <property type="match status" value="1"/>
</dbReference>
<evidence type="ECO:0000256" key="7">
    <source>
        <dbReference type="PIRSR" id="PIRSR002854-1"/>
    </source>
</evidence>
<comment type="subcellular location">
    <subcellularLocation>
        <location evidence="1">Membrane</location>
        <topology evidence="1">Lipid-anchor</topology>
    </subcellularLocation>
</comment>
<feature type="lipid moiety-binding region" description="S-diacylglycerol cysteine" evidence="7">
    <location>
        <position position="21"/>
    </location>
</feature>
<dbReference type="PANTHER" id="PTHR30429">
    <property type="entry name" value="D-METHIONINE-BINDING LIPOPROTEIN METQ"/>
    <property type="match status" value="1"/>
</dbReference>
<dbReference type="Gene3D" id="3.40.190.10">
    <property type="entry name" value="Periplasmic binding protein-like II"/>
    <property type="match status" value="2"/>
</dbReference>
<protein>
    <recommendedName>
        <fullName evidence="6">Lipoprotein</fullName>
    </recommendedName>
</protein>
<dbReference type="PIRSF" id="PIRSF002854">
    <property type="entry name" value="MetQ"/>
    <property type="match status" value="1"/>
</dbReference>
<dbReference type="PANTHER" id="PTHR30429:SF3">
    <property type="entry name" value="LIPOPROTEIN"/>
    <property type="match status" value="1"/>
</dbReference>
<accession>A0A060LS22</accession>
<evidence type="ECO:0000256" key="8">
    <source>
        <dbReference type="SAM" id="SignalP"/>
    </source>
</evidence>
<dbReference type="GO" id="GO:0016020">
    <property type="term" value="C:membrane"/>
    <property type="evidence" value="ECO:0007669"/>
    <property type="project" value="UniProtKB-SubCell"/>
</dbReference>
<dbReference type="KEGG" id="ble:BleG1_0344"/>
<keyword evidence="3" id="KW-0472">Membrane</keyword>
<evidence type="ECO:0000256" key="4">
    <source>
        <dbReference type="ARBA" id="ARBA00023139"/>
    </source>
</evidence>
<dbReference type="EMBL" id="CP003923">
    <property type="protein sequence ID" value="AIC92952.1"/>
    <property type="molecule type" value="Genomic_DNA"/>
</dbReference>
<name>A0A060LS22_9BACI</name>
<reference evidence="9 10" key="1">
    <citation type="journal article" date="2014" name="Gene">
        <title>A comparative genomic analysis of the alkalitolerant soil bacterium Bacillus lehensis G1.</title>
        <authorList>
            <person name="Noor Y.M."/>
            <person name="Samsulrizal N.H."/>
            <person name="Jema'on N.A."/>
            <person name="Low K.O."/>
            <person name="Ramli A.N."/>
            <person name="Alias N.I."/>
            <person name="Damis S.I."/>
            <person name="Fuzi S.F."/>
            <person name="Isa M.N."/>
            <person name="Murad A.M."/>
            <person name="Raih M.F."/>
            <person name="Bakar F.D."/>
            <person name="Najimudin N."/>
            <person name="Mahadi N.M."/>
            <person name="Illias R.M."/>
        </authorList>
    </citation>
    <scope>NUCLEOTIDE SEQUENCE [LARGE SCALE GENOMIC DNA]</scope>
    <source>
        <strain evidence="9 10">G1</strain>
    </source>
</reference>
<dbReference type="Proteomes" id="UP000027142">
    <property type="component" value="Chromosome"/>
</dbReference>
<evidence type="ECO:0000313" key="9">
    <source>
        <dbReference type="EMBL" id="AIC92952.1"/>
    </source>
</evidence>
<dbReference type="PROSITE" id="PS51257">
    <property type="entry name" value="PROKAR_LIPOPROTEIN"/>
    <property type="match status" value="1"/>
</dbReference>
<dbReference type="STRING" id="1246626.BleG1_0344"/>
<keyword evidence="4" id="KW-0564">Palmitate</keyword>
<evidence type="ECO:0000256" key="6">
    <source>
        <dbReference type="PIRNR" id="PIRNR002854"/>
    </source>
</evidence>
<dbReference type="RefSeq" id="WP_038476460.1">
    <property type="nucleotide sequence ID" value="NZ_CP003923.1"/>
</dbReference>
<evidence type="ECO:0000313" key="10">
    <source>
        <dbReference type="Proteomes" id="UP000027142"/>
    </source>
</evidence>
<dbReference type="HOGENOM" id="CLU_067080_0_0_9"/>
<dbReference type="InterPro" id="IPR004872">
    <property type="entry name" value="Lipoprotein_NlpA"/>
</dbReference>
<keyword evidence="10" id="KW-1185">Reference proteome</keyword>